<gene>
    <name evidence="3" type="ORF">SBOR_5034</name>
</gene>
<proteinExistence type="predicted"/>
<evidence type="ECO:0000313" key="4">
    <source>
        <dbReference type="Proteomes" id="UP000019487"/>
    </source>
</evidence>
<keyword evidence="4" id="KW-1185">Reference proteome</keyword>
<name>W9CFE0_SCLBF</name>
<accession>W9CFE0</accession>
<dbReference type="AlphaFoldDB" id="W9CFE0"/>
<comment type="caution">
    <text evidence="3">The sequence shown here is derived from an EMBL/GenBank/DDBJ whole genome shotgun (WGS) entry which is preliminary data.</text>
</comment>
<organism evidence="3 4">
    <name type="scientific">Sclerotinia borealis (strain F-4128)</name>
    <dbReference type="NCBI Taxonomy" id="1432307"/>
    <lineage>
        <taxon>Eukaryota</taxon>
        <taxon>Fungi</taxon>
        <taxon>Dikarya</taxon>
        <taxon>Ascomycota</taxon>
        <taxon>Pezizomycotina</taxon>
        <taxon>Leotiomycetes</taxon>
        <taxon>Helotiales</taxon>
        <taxon>Sclerotiniaceae</taxon>
        <taxon>Sclerotinia</taxon>
    </lineage>
</organism>
<protein>
    <submittedName>
        <fullName evidence="3">Uncharacterized protein</fullName>
    </submittedName>
</protein>
<feature type="region of interest" description="Disordered" evidence="1">
    <location>
        <begin position="381"/>
        <end position="405"/>
    </location>
</feature>
<dbReference type="EMBL" id="AYSA01000235">
    <property type="protein sequence ID" value="ESZ94623.1"/>
    <property type="molecule type" value="Genomic_DNA"/>
</dbReference>
<evidence type="ECO:0000313" key="3">
    <source>
        <dbReference type="EMBL" id="ESZ94623.1"/>
    </source>
</evidence>
<dbReference type="HOGENOM" id="CLU_038389_0_0_1"/>
<evidence type="ECO:0000256" key="2">
    <source>
        <dbReference type="SAM" id="Phobius"/>
    </source>
</evidence>
<evidence type="ECO:0000256" key="1">
    <source>
        <dbReference type="SAM" id="MobiDB-lite"/>
    </source>
</evidence>
<keyword evidence="2" id="KW-1133">Transmembrane helix</keyword>
<sequence>MGRLESLTAWALGRTPYEDQVIRPPLPRLLSDTGYLQRYDEHGHPRNSETKRRERENIRAANEVMQVTGIVENLTVVRAAARLHNNQNMEETIKGLQILEAGSETLQAGVWGVIGFRQRILLYRSYSDIGILGLIQRERARRSVANSFFSGLPTVIAYHISNWLACRLADILDQMYDETENELTPQDVWIKYIADKFLDIGFHYITLHLRMFAMLYQFELINSNQLLPPLMSLIPFSKSSLLQAPPPPSANIKSILSWAFALVRSTTPIVAILFHGKIKHIVSRLLYRPVYKSLPRPKGESMFTGLGFGAPILEFDTPDDPEEHGPIRGGEEDTLRALEGLPALERTEPRSRRHTNASISVDEDEDARPTLISFDVDHASTPVEPSSGLGTWSAELRSANDPGESKDIKYRKTGLTMLPTILAAQGFRDLAASILTTPLEAMMLRIVGRTYGNKVGISLADFYEIGFQMPSLKLLISSWAFQFIVTGIVWTGFTLVIEHYTDDKKVVKQSKPAPVGGDSD</sequence>
<dbReference type="STRING" id="1432307.W9CFE0"/>
<feature type="transmembrane region" description="Helical" evidence="2">
    <location>
        <begin position="474"/>
        <end position="497"/>
    </location>
</feature>
<keyword evidence="2" id="KW-0812">Transmembrane</keyword>
<keyword evidence="2" id="KW-0472">Membrane</keyword>
<reference evidence="3 4" key="1">
    <citation type="journal article" date="2014" name="Genome Announc.">
        <title>Draft genome sequence of Sclerotinia borealis, a psychrophilic plant pathogenic fungus.</title>
        <authorList>
            <person name="Mardanov A.V."/>
            <person name="Beletsky A.V."/>
            <person name="Kadnikov V.V."/>
            <person name="Ignatov A.N."/>
            <person name="Ravin N.V."/>
        </authorList>
    </citation>
    <scope>NUCLEOTIDE SEQUENCE [LARGE SCALE GENOMIC DNA]</scope>
    <source>
        <strain evidence="4">F-4157</strain>
    </source>
</reference>
<dbReference type="Proteomes" id="UP000019487">
    <property type="component" value="Unassembled WGS sequence"/>
</dbReference>
<dbReference type="OrthoDB" id="5383784at2759"/>